<evidence type="ECO:0008006" key="5">
    <source>
        <dbReference type="Google" id="ProtNLM"/>
    </source>
</evidence>
<evidence type="ECO:0000313" key="4">
    <source>
        <dbReference type="Proteomes" id="UP000703269"/>
    </source>
</evidence>
<feature type="compositionally biased region" description="Pro residues" evidence="1">
    <location>
        <begin position="222"/>
        <end position="231"/>
    </location>
</feature>
<feature type="transmembrane region" description="Helical" evidence="2">
    <location>
        <begin position="46"/>
        <end position="67"/>
    </location>
</feature>
<keyword evidence="2" id="KW-0812">Transmembrane</keyword>
<sequence length="332" mass="36353">MASPASILLAYRYVLFVFFVICNAIICSVAVWNHGLPEVTGHDFQIDAYLIFLGALGVVFIIPTVAIDLFRRHAVPSRVWFECLWVGIFCLMELAGAAALTANQSNMSCSSAANTMDVCTSSLVMLAFGWLITVMLLVYLLALTLSAILHHDDGVPVWQTSVRFFPWFATRASLASAPASPTRQWKKPLQLSTEPRPQMRQAVLEQPARPVPRAEPSYEPSRPAPPPPRVQPPLVSAEPASLYPATLKSSLPPMPHAASDAPPPLGDWPRRRLEKSPSMDSASPQPSAVTPRARHPRTGSAGSLGGRQRPVPPPLDLTRISAYRQIEERARQ</sequence>
<accession>A0A9P3LHP7</accession>
<feature type="transmembrane region" description="Helical" evidence="2">
    <location>
        <begin position="122"/>
        <end position="142"/>
    </location>
</feature>
<feature type="region of interest" description="Disordered" evidence="1">
    <location>
        <begin position="203"/>
        <end position="332"/>
    </location>
</feature>
<keyword evidence="4" id="KW-1185">Reference proteome</keyword>
<feature type="compositionally biased region" description="Polar residues" evidence="1">
    <location>
        <begin position="278"/>
        <end position="288"/>
    </location>
</feature>
<gene>
    <name evidence="3" type="ORF">PsYK624_113840</name>
</gene>
<dbReference type="Proteomes" id="UP000703269">
    <property type="component" value="Unassembled WGS sequence"/>
</dbReference>
<name>A0A9P3LHP7_9APHY</name>
<organism evidence="3 4">
    <name type="scientific">Phanerochaete sordida</name>
    <dbReference type="NCBI Taxonomy" id="48140"/>
    <lineage>
        <taxon>Eukaryota</taxon>
        <taxon>Fungi</taxon>
        <taxon>Dikarya</taxon>
        <taxon>Basidiomycota</taxon>
        <taxon>Agaricomycotina</taxon>
        <taxon>Agaricomycetes</taxon>
        <taxon>Polyporales</taxon>
        <taxon>Phanerochaetaceae</taxon>
        <taxon>Phanerochaete</taxon>
    </lineage>
</organism>
<keyword evidence="2" id="KW-1133">Transmembrane helix</keyword>
<proteinExistence type="predicted"/>
<evidence type="ECO:0000256" key="2">
    <source>
        <dbReference type="SAM" id="Phobius"/>
    </source>
</evidence>
<evidence type="ECO:0000256" key="1">
    <source>
        <dbReference type="SAM" id="MobiDB-lite"/>
    </source>
</evidence>
<reference evidence="3 4" key="1">
    <citation type="submission" date="2021-08" db="EMBL/GenBank/DDBJ databases">
        <title>Draft Genome Sequence of Phanerochaete sordida strain YK-624.</title>
        <authorList>
            <person name="Mori T."/>
            <person name="Dohra H."/>
            <person name="Suzuki T."/>
            <person name="Kawagishi H."/>
            <person name="Hirai H."/>
        </authorList>
    </citation>
    <scope>NUCLEOTIDE SEQUENCE [LARGE SCALE GENOMIC DNA]</scope>
    <source>
        <strain evidence="3 4">YK-624</strain>
    </source>
</reference>
<dbReference type="AlphaFoldDB" id="A0A9P3LHP7"/>
<dbReference type="OrthoDB" id="3269357at2759"/>
<comment type="caution">
    <text evidence="3">The sequence shown here is derived from an EMBL/GenBank/DDBJ whole genome shotgun (WGS) entry which is preliminary data.</text>
</comment>
<evidence type="ECO:0000313" key="3">
    <source>
        <dbReference type="EMBL" id="GJE95203.1"/>
    </source>
</evidence>
<keyword evidence="2" id="KW-0472">Membrane</keyword>
<feature type="transmembrane region" description="Helical" evidence="2">
    <location>
        <begin position="79"/>
        <end position="102"/>
    </location>
</feature>
<feature type="compositionally biased region" description="Basic and acidic residues" evidence="1">
    <location>
        <begin position="268"/>
        <end position="277"/>
    </location>
</feature>
<feature type="transmembrane region" description="Helical" evidence="2">
    <location>
        <begin position="12"/>
        <end position="34"/>
    </location>
</feature>
<dbReference type="EMBL" id="BPQB01000046">
    <property type="protein sequence ID" value="GJE95203.1"/>
    <property type="molecule type" value="Genomic_DNA"/>
</dbReference>
<protein>
    <recommendedName>
        <fullName evidence="5">MARVEL domain-containing protein</fullName>
    </recommendedName>
</protein>